<dbReference type="Proteomes" id="UP001516400">
    <property type="component" value="Unassembled WGS sequence"/>
</dbReference>
<evidence type="ECO:0000313" key="1">
    <source>
        <dbReference type="EMBL" id="KAL3279210.1"/>
    </source>
</evidence>
<name>A0ABD2NKL9_9CUCU</name>
<sequence>MNGVQLRIALGVTSTYRTVSGPAAMVVAKLLPLNLLAMKRQKRCYDEISASELRQEKISAWQRRWDEEERACGPEGSFRTQVRGMEGQLERETPDCLNYGKVDTVEHTIYNCVTVRLMMRNEEAWAAVGRFADQ</sequence>
<proteinExistence type="predicted"/>
<keyword evidence="2" id="KW-1185">Reference proteome</keyword>
<protein>
    <submittedName>
        <fullName evidence="1">Uncharacterized protein</fullName>
    </submittedName>
</protein>
<dbReference type="AlphaFoldDB" id="A0ABD2NKL9"/>
<gene>
    <name evidence="1" type="ORF">HHI36_016723</name>
</gene>
<organism evidence="1 2">
    <name type="scientific">Cryptolaemus montrouzieri</name>
    <dbReference type="NCBI Taxonomy" id="559131"/>
    <lineage>
        <taxon>Eukaryota</taxon>
        <taxon>Metazoa</taxon>
        <taxon>Ecdysozoa</taxon>
        <taxon>Arthropoda</taxon>
        <taxon>Hexapoda</taxon>
        <taxon>Insecta</taxon>
        <taxon>Pterygota</taxon>
        <taxon>Neoptera</taxon>
        <taxon>Endopterygota</taxon>
        <taxon>Coleoptera</taxon>
        <taxon>Polyphaga</taxon>
        <taxon>Cucujiformia</taxon>
        <taxon>Coccinelloidea</taxon>
        <taxon>Coccinellidae</taxon>
        <taxon>Scymninae</taxon>
        <taxon>Scymnini</taxon>
        <taxon>Cryptolaemus</taxon>
    </lineage>
</organism>
<reference evidence="1 2" key="1">
    <citation type="journal article" date="2021" name="BMC Biol.">
        <title>Horizontally acquired antibacterial genes associated with adaptive radiation of ladybird beetles.</title>
        <authorList>
            <person name="Li H.S."/>
            <person name="Tang X.F."/>
            <person name="Huang Y.H."/>
            <person name="Xu Z.Y."/>
            <person name="Chen M.L."/>
            <person name="Du X.Y."/>
            <person name="Qiu B.Y."/>
            <person name="Chen P.T."/>
            <person name="Zhang W."/>
            <person name="Slipinski A."/>
            <person name="Escalona H.E."/>
            <person name="Waterhouse R.M."/>
            <person name="Zwick A."/>
            <person name="Pang H."/>
        </authorList>
    </citation>
    <scope>NUCLEOTIDE SEQUENCE [LARGE SCALE GENOMIC DNA]</scope>
    <source>
        <strain evidence="1">SYSU2018</strain>
    </source>
</reference>
<accession>A0ABD2NKL9</accession>
<evidence type="ECO:0000313" key="2">
    <source>
        <dbReference type="Proteomes" id="UP001516400"/>
    </source>
</evidence>
<dbReference type="EMBL" id="JABFTP020000124">
    <property type="protein sequence ID" value="KAL3279210.1"/>
    <property type="molecule type" value="Genomic_DNA"/>
</dbReference>
<comment type="caution">
    <text evidence="1">The sequence shown here is derived from an EMBL/GenBank/DDBJ whole genome shotgun (WGS) entry which is preliminary data.</text>
</comment>